<proteinExistence type="predicted"/>
<evidence type="ECO:0000313" key="3">
    <source>
        <dbReference type="EMBL" id="AXK36641.1"/>
    </source>
</evidence>
<organism evidence="3 4">
    <name type="scientific">Streptomyces armeniacus</name>
    <dbReference type="NCBI Taxonomy" id="83291"/>
    <lineage>
        <taxon>Bacteria</taxon>
        <taxon>Bacillati</taxon>
        <taxon>Actinomycetota</taxon>
        <taxon>Actinomycetes</taxon>
        <taxon>Kitasatosporales</taxon>
        <taxon>Streptomycetaceae</taxon>
        <taxon>Streptomyces</taxon>
    </lineage>
</organism>
<sequence>MRPRLRLNPLHLAGWLFADMLLVLALVAMGDQGDPVKAEEAKPKKSATPTPSPKETGPRAVERKPVKVSLSAKSSDRKGIVDRLKDVTEKYEGREAAIVLTFGRSPSPGPGIAYAHRVNSLLDEARPDMFKGTTTRDFMDLGGAVGHADLEIYFYTH</sequence>
<dbReference type="AlphaFoldDB" id="A0A345XYC5"/>
<dbReference type="EMBL" id="CP031320">
    <property type="protein sequence ID" value="AXK36641.1"/>
    <property type="molecule type" value="Genomic_DNA"/>
</dbReference>
<feature type="transmembrane region" description="Helical" evidence="2">
    <location>
        <begin position="12"/>
        <end position="30"/>
    </location>
</feature>
<keyword evidence="2" id="KW-1133">Transmembrane helix</keyword>
<feature type="region of interest" description="Disordered" evidence="1">
    <location>
        <begin position="35"/>
        <end position="73"/>
    </location>
</feature>
<dbReference type="KEGG" id="sarm:DVA86_32815"/>
<keyword evidence="2" id="KW-0812">Transmembrane</keyword>
<protein>
    <submittedName>
        <fullName evidence="3">Uncharacterized protein</fullName>
    </submittedName>
</protein>
<evidence type="ECO:0000313" key="4">
    <source>
        <dbReference type="Proteomes" id="UP000254425"/>
    </source>
</evidence>
<keyword evidence="2" id="KW-0472">Membrane</keyword>
<evidence type="ECO:0000256" key="2">
    <source>
        <dbReference type="SAM" id="Phobius"/>
    </source>
</evidence>
<evidence type="ECO:0000256" key="1">
    <source>
        <dbReference type="SAM" id="MobiDB-lite"/>
    </source>
</evidence>
<reference evidence="3 4" key="1">
    <citation type="submission" date="2018-07" db="EMBL/GenBank/DDBJ databases">
        <title>Draft genome of the type strain Streptomyces armeniacus ATCC 15676.</title>
        <authorList>
            <person name="Labana P."/>
            <person name="Gosse J.T."/>
            <person name="Boddy C.N."/>
        </authorList>
    </citation>
    <scope>NUCLEOTIDE SEQUENCE [LARGE SCALE GENOMIC DNA]</scope>
    <source>
        <strain evidence="3 4">ATCC 15676</strain>
    </source>
</reference>
<name>A0A345XYC5_9ACTN</name>
<dbReference type="RefSeq" id="WP_425470952.1">
    <property type="nucleotide sequence ID" value="NZ_CP031320.1"/>
</dbReference>
<feature type="compositionally biased region" description="Basic and acidic residues" evidence="1">
    <location>
        <begin position="56"/>
        <end position="65"/>
    </location>
</feature>
<gene>
    <name evidence="3" type="ORF">DVA86_32815</name>
</gene>
<keyword evidence="4" id="KW-1185">Reference proteome</keyword>
<dbReference type="Proteomes" id="UP000254425">
    <property type="component" value="Chromosome"/>
</dbReference>
<accession>A0A345XYC5</accession>